<dbReference type="EMBL" id="KE145355">
    <property type="protein sequence ID" value="EPE34907.1"/>
    <property type="molecule type" value="Genomic_DNA"/>
</dbReference>
<dbReference type="PRINTS" id="PR00092">
    <property type="entry name" value="TYROSINASE"/>
</dbReference>
<dbReference type="PANTHER" id="PTHR11474:SF126">
    <property type="entry name" value="TYROSINASE-LIKE PROTEIN TYR-1-RELATED"/>
    <property type="match status" value="1"/>
</dbReference>
<feature type="chain" id="PRO_5004508210" evidence="3">
    <location>
        <begin position="28"/>
        <end position="333"/>
    </location>
</feature>
<reference evidence="5 6" key="1">
    <citation type="journal article" date="2013" name="BMC Genomics">
        <title>Genomics-driven discovery of the pneumocandin biosynthetic gene cluster in the fungus Glarea lozoyensis.</title>
        <authorList>
            <person name="Chen L."/>
            <person name="Yue Q."/>
            <person name="Zhang X."/>
            <person name="Xiang M."/>
            <person name="Wang C."/>
            <person name="Li S."/>
            <person name="Che Y."/>
            <person name="Ortiz-Lopez F.J."/>
            <person name="Bills G.F."/>
            <person name="Liu X."/>
            <person name="An Z."/>
        </authorList>
    </citation>
    <scope>NUCLEOTIDE SEQUENCE [LARGE SCALE GENOMIC DNA]</scope>
    <source>
        <strain evidence="6">ATCC 20868 / MF5171</strain>
    </source>
</reference>
<dbReference type="Proteomes" id="UP000016922">
    <property type="component" value="Unassembled WGS sequence"/>
</dbReference>
<sequence>MKISLPPWPPSISITSLLLLLTTPILALSPRQNGCTNPTIRREWSSVSQAQRDSYTNAVMCMTRKPSKIRLSTSRFDDFTWVHRQMFGDIHINGPDILAQFLPWHRYFAHIYEQELQACGYRGSMLYWDWGQSASDPLNAAIFSDPAGLGGNGVSSPACQYIPGNRVARQCVVSGPFAQLRPAYYQGSTVPHSLHRCFNCGSPTMFNASWTQAVVFNVLLQSTYNRFSTELYIGPHLSIHDAIGGDFPTTTSPNEPLFWPHHVQVDRVWWIWQNLDPANRMFQYEGKTVIGNSPPTRAVLADVMHVLGLASDAPVSQVMNTEGGFLCYRYDGL</sequence>
<keyword evidence="3" id="KW-0732">Signal</keyword>
<dbReference type="STRING" id="1116229.S3D8W9"/>
<dbReference type="Pfam" id="PF00264">
    <property type="entry name" value="Tyrosinase"/>
    <property type="match status" value="1"/>
</dbReference>
<dbReference type="OMA" id="CLSRDFF"/>
<dbReference type="RefSeq" id="XP_008077894.1">
    <property type="nucleotide sequence ID" value="XM_008079703.1"/>
</dbReference>
<protein>
    <submittedName>
        <fullName evidence="5">Di-copper centre-containing</fullName>
    </submittedName>
</protein>
<dbReference type="SUPFAM" id="SSF48056">
    <property type="entry name" value="Di-copper centre-containing domain"/>
    <property type="match status" value="1"/>
</dbReference>
<dbReference type="HOGENOM" id="CLU_035914_1_2_1"/>
<gene>
    <name evidence="5" type="ORF">GLAREA_10602</name>
</gene>
<accession>S3D8W9</accession>
<dbReference type="GeneID" id="19469648"/>
<dbReference type="PANTHER" id="PTHR11474">
    <property type="entry name" value="TYROSINASE FAMILY MEMBER"/>
    <property type="match status" value="1"/>
</dbReference>
<dbReference type="GO" id="GO:0016491">
    <property type="term" value="F:oxidoreductase activity"/>
    <property type="evidence" value="ECO:0007669"/>
    <property type="project" value="InterPro"/>
</dbReference>
<evidence type="ECO:0000259" key="4">
    <source>
        <dbReference type="Pfam" id="PF00264"/>
    </source>
</evidence>
<dbReference type="InterPro" id="IPR002227">
    <property type="entry name" value="Tyrosinase_Cu-bd"/>
</dbReference>
<name>S3D8W9_GLAL2</name>
<dbReference type="AlphaFoldDB" id="S3D8W9"/>
<dbReference type="GO" id="GO:0046872">
    <property type="term" value="F:metal ion binding"/>
    <property type="evidence" value="ECO:0007669"/>
    <property type="project" value="UniProtKB-KW"/>
</dbReference>
<proteinExistence type="predicted"/>
<feature type="domain" description="Tyrosinase copper-binding" evidence="4">
    <location>
        <begin position="74"/>
        <end position="274"/>
    </location>
</feature>
<keyword evidence="2" id="KW-0186">Copper</keyword>
<dbReference type="Gene3D" id="1.10.1280.10">
    <property type="entry name" value="Di-copper center containing domain from catechol oxidase"/>
    <property type="match status" value="1"/>
</dbReference>
<evidence type="ECO:0000313" key="6">
    <source>
        <dbReference type="Proteomes" id="UP000016922"/>
    </source>
</evidence>
<keyword evidence="6" id="KW-1185">Reference proteome</keyword>
<dbReference type="KEGG" id="glz:GLAREA_10602"/>
<dbReference type="eggNOG" id="ENOG502RM4B">
    <property type="taxonomic scope" value="Eukaryota"/>
</dbReference>
<dbReference type="InterPro" id="IPR008922">
    <property type="entry name" value="Di-copper_centre_dom_sf"/>
</dbReference>
<evidence type="ECO:0000256" key="3">
    <source>
        <dbReference type="SAM" id="SignalP"/>
    </source>
</evidence>
<organism evidence="5 6">
    <name type="scientific">Glarea lozoyensis (strain ATCC 20868 / MF5171)</name>
    <dbReference type="NCBI Taxonomy" id="1116229"/>
    <lineage>
        <taxon>Eukaryota</taxon>
        <taxon>Fungi</taxon>
        <taxon>Dikarya</taxon>
        <taxon>Ascomycota</taxon>
        <taxon>Pezizomycotina</taxon>
        <taxon>Leotiomycetes</taxon>
        <taxon>Helotiales</taxon>
        <taxon>Helotiaceae</taxon>
        <taxon>Glarea</taxon>
    </lineage>
</organism>
<dbReference type="InterPro" id="IPR050316">
    <property type="entry name" value="Tyrosinase/Hemocyanin"/>
</dbReference>
<evidence type="ECO:0000313" key="5">
    <source>
        <dbReference type="EMBL" id="EPE34907.1"/>
    </source>
</evidence>
<evidence type="ECO:0000256" key="1">
    <source>
        <dbReference type="ARBA" id="ARBA00022723"/>
    </source>
</evidence>
<dbReference type="OrthoDB" id="6132182at2759"/>
<keyword evidence="1" id="KW-0479">Metal-binding</keyword>
<evidence type="ECO:0000256" key="2">
    <source>
        <dbReference type="ARBA" id="ARBA00023008"/>
    </source>
</evidence>
<feature type="signal peptide" evidence="3">
    <location>
        <begin position="1"/>
        <end position="27"/>
    </location>
</feature>